<comment type="caution">
    <text evidence="2">The sequence shown here is derived from an EMBL/GenBank/DDBJ whole genome shotgun (WGS) entry which is preliminary data.</text>
</comment>
<gene>
    <name evidence="2" type="ORF">ACFSM0_00675</name>
</gene>
<dbReference type="InterPro" id="IPR046668">
    <property type="entry name" value="DUF6538"/>
</dbReference>
<dbReference type="Proteomes" id="UP001597413">
    <property type="component" value="Unassembled WGS sequence"/>
</dbReference>
<reference evidence="3" key="1">
    <citation type="journal article" date="2019" name="Int. J. Syst. Evol. Microbiol.">
        <title>The Global Catalogue of Microorganisms (GCM) 10K type strain sequencing project: providing services to taxonomists for standard genome sequencing and annotation.</title>
        <authorList>
            <consortium name="The Broad Institute Genomics Platform"/>
            <consortium name="The Broad Institute Genome Sequencing Center for Infectious Disease"/>
            <person name="Wu L."/>
            <person name="Ma J."/>
        </authorList>
    </citation>
    <scope>NUCLEOTIDE SEQUENCE [LARGE SCALE GENOMIC DNA]</scope>
    <source>
        <strain evidence="3">CCUG 55131</strain>
    </source>
</reference>
<evidence type="ECO:0000259" key="1">
    <source>
        <dbReference type="Pfam" id="PF20172"/>
    </source>
</evidence>
<keyword evidence="3" id="KW-1185">Reference proteome</keyword>
<name>A0ABW5A443_9RHOB</name>
<feature type="domain" description="DUF6538" evidence="1">
    <location>
        <begin position="8"/>
        <end position="78"/>
    </location>
</feature>
<accession>A0ABW5A443</accession>
<organism evidence="2 3">
    <name type="scientific">Rhodobacter lacus</name>
    <dbReference type="NCBI Taxonomy" id="1641972"/>
    <lineage>
        <taxon>Bacteria</taxon>
        <taxon>Pseudomonadati</taxon>
        <taxon>Pseudomonadota</taxon>
        <taxon>Alphaproteobacteria</taxon>
        <taxon>Rhodobacterales</taxon>
        <taxon>Rhodobacter group</taxon>
        <taxon>Rhodobacter</taxon>
    </lineage>
</organism>
<evidence type="ECO:0000313" key="3">
    <source>
        <dbReference type="Proteomes" id="UP001597413"/>
    </source>
</evidence>
<dbReference type="RefSeq" id="WP_377385664.1">
    <property type="nucleotide sequence ID" value="NZ_JBHUIX010000001.1"/>
</dbReference>
<dbReference type="Pfam" id="PF20172">
    <property type="entry name" value="DUF6538"/>
    <property type="match status" value="1"/>
</dbReference>
<dbReference type="EMBL" id="JBHUIX010000001">
    <property type="protein sequence ID" value="MFD2172596.1"/>
    <property type="molecule type" value="Genomic_DNA"/>
</dbReference>
<protein>
    <submittedName>
        <fullName evidence="2">DUF6538 domain-containing protein</fullName>
    </submittedName>
</protein>
<proteinExistence type="predicted"/>
<evidence type="ECO:0000313" key="2">
    <source>
        <dbReference type="EMBL" id="MFD2172596.1"/>
    </source>
</evidence>
<sequence>MPTPILIGSTYYLRVLVPSDVASKVCGTVVSVPVDGVPRSVLIKGHAKVSLRTKDAAEAKSRFTLAHAALEEHWEMVRKGPKPLSHK</sequence>